<keyword evidence="2 4" id="KW-0808">Transferase</keyword>
<evidence type="ECO:0000256" key="3">
    <source>
        <dbReference type="SAM" id="MobiDB-lite"/>
    </source>
</evidence>
<reference evidence="4 5" key="1">
    <citation type="submission" date="2016-09" db="EMBL/GenBank/DDBJ databases">
        <authorList>
            <person name="Capua I."/>
            <person name="De Benedictis P."/>
            <person name="Joannis T."/>
            <person name="Lombin L.H."/>
            <person name="Cattoli G."/>
        </authorList>
    </citation>
    <scope>NUCLEOTIDE SEQUENCE [LARGE SCALE GENOMIC DNA]</scope>
    <source>
        <strain evidence="4 5">ISLP-3</strain>
    </source>
</reference>
<evidence type="ECO:0000256" key="2">
    <source>
        <dbReference type="ARBA" id="ARBA00022679"/>
    </source>
</evidence>
<dbReference type="Proteomes" id="UP000199039">
    <property type="component" value="Unassembled WGS sequence"/>
</dbReference>
<feature type="region of interest" description="Disordered" evidence="3">
    <location>
        <begin position="183"/>
        <end position="209"/>
    </location>
</feature>
<proteinExistence type="predicted"/>
<dbReference type="PANTHER" id="PTHR43542">
    <property type="entry name" value="METHYLTRANSFERASE"/>
    <property type="match status" value="1"/>
</dbReference>
<dbReference type="OrthoDB" id="9803017at2"/>
<dbReference type="PIRSF" id="PIRSF004553">
    <property type="entry name" value="CHP00095"/>
    <property type="match status" value="1"/>
</dbReference>
<dbReference type="Pfam" id="PF03602">
    <property type="entry name" value="Cons_hypoth95"/>
    <property type="match status" value="1"/>
</dbReference>
<sequence length="209" mass="22047">MTRIVAGSVGGRSLEVPPRGTRPTSDKVREAMFSRLMHYGVLNGARVLDLYAGSGALGLEAASRGAVEVVLVEAAAEAAQVCARNVDALGLPGVRVVTDTVERFVRGTVTGTTVWDLVFLDPPYDASDADVAEVLAGLEAHVTPDAVVVVERSSRSPEPAWPATWRLITSSKHGDTRVYYAEPDREAEGATESAIEDGTARVAAVTQDS</sequence>
<dbReference type="PANTHER" id="PTHR43542:SF1">
    <property type="entry name" value="METHYLTRANSFERASE"/>
    <property type="match status" value="1"/>
</dbReference>
<evidence type="ECO:0000256" key="1">
    <source>
        <dbReference type="ARBA" id="ARBA00022603"/>
    </source>
</evidence>
<keyword evidence="1 4" id="KW-0489">Methyltransferase</keyword>
<protein>
    <submittedName>
        <fullName evidence="4">16S rRNA (Guanine966-N2)-methyltransferase</fullName>
    </submittedName>
</protein>
<dbReference type="STRING" id="1814289.SAMN05216410_3642"/>
<accession>A0A1G6WHK7</accession>
<feature type="region of interest" description="Disordered" evidence="3">
    <location>
        <begin position="1"/>
        <end position="25"/>
    </location>
</feature>
<gene>
    <name evidence="4" type="ORF">SAMN05216410_3642</name>
</gene>
<dbReference type="SUPFAM" id="SSF53335">
    <property type="entry name" value="S-adenosyl-L-methionine-dependent methyltransferases"/>
    <property type="match status" value="1"/>
</dbReference>
<dbReference type="InterPro" id="IPR029063">
    <property type="entry name" value="SAM-dependent_MTases_sf"/>
</dbReference>
<keyword evidence="5" id="KW-1185">Reference proteome</keyword>
<dbReference type="EMBL" id="FMYH01000009">
    <property type="protein sequence ID" value="SDD65193.1"/>
    <property type="molecule type" value="Genomic_DNA"/>
</dbReference>
<dbReference type="CDD" id="cd02440">
    <property type="entry name" value="AdoMet_MTases"/>
    <property type="match status" value="1"/>
</dbReference>
<organism evidence="4 5">
    <name type="scientific">Sanguibacter gelidistatuariae</name>
    <dbReference type="NCBI Taxonomy" id="1814289"/>
    <lineage>
        <taxon>Bacteria</taxon>
        <taxon>Bacillati</taxon>
        <taxon>Actinomycetota</taxon>
        <taxon>Actinomycetes</taxon>
        <taxon>Micrococcales</taxon>
        <taxon>Sanguibacteraceae</taxon>
        <taxon>Sanguibacter</taxon>
    </lineage>
</organism>
<name>A0A1G6WHK7_9MICO</name>
<dbReference type="InterPro" id="IPR004398">
    <property type="entry name" value="RNA_MeTrfase_RsmD"/>
</dbReference>
<dbReference type="GO" id="GO:0008168">
    <property type="term" value="F:methyltransferase activity"/>
    <property type="evidence" value="ECO:0007669"/>
    <property type="project" value="UniProtKB-KW"/>
</dbReference>
<dbReference type="AlphaFoldDB" id="A0A1G6WHK7"/>
<evidence type="ECO:0000313" key="4">
    <source>
        <dbReference type="EMBL" id="SDD65193.1"/>
    </source>
</evidence>
<dbReference type="Gene3D" id="3.40.50.150">
    <property type="entry name" value="Vaccinia Virus protein VP39"/>
    <property type="match status" value="1"/>
</dbReference>
<evidence type="ECO:0000313" key="5">
    <source>
        <dbReference type="Proteomes" id="UP000199039"/>
    </source>
</evidence>
<dbReference type="GO" id="GO:0031167">
    <property type="term" value="P:rRNA methylation"/>
    <property type="evidence" value="ECO:0007669"/>
    <property type="project" value="InterPro"/>
</dbReference>
<dbReference type="NCBIfam" id="TIGR00095">
    <property type="entry name" value="16S rRNA (guanine(966)-N(2))-methyltransferase RsmD"/>
    <property type="match status" value="1"/>
</dbReference>